<feature type="region of interest" description="Disordered" evidence="1">
    <location>
        <begin position="1"/>
        <end position="74"/>
    </location>
</feature>
<feature type="compositionally biased region" description="Basic and acidic residues" evidence="1">
    <location>
        <begin position="1"/>
        <end position="25"/>
    </location>
</feature>
<feature type="compositionally biased region" description="Basic and acidic residues" evidence="1">
    <location>
        <begin position="41"/>
        <end position="61"/>
    </location>
</feature>
<reference evidence="2" key="1">
    <citation type="journal article" date="2022" name="bioRxiv">
        <title>Sequencing and chromosome-scale assembly of the giantPleurodeles waltlgenome.</title>
        <authorList>
            <person name="Brown T."/>
            <person name="Elewa A."/>
            <person name="Iarovenko S."/>
            <person name="Subramanian E."/>
            <person name="Araus A.J."/>
            <person name="Petzold A."/>
            <person name="Susuki M."/>
            <person name="Suzuki K.-i.T."/>
            <person name="Hayashi T."/>
            <person name="Toyoda A."/>
            <person name="Oliveira C."/>
            <person name="Osipova E."/>
            <person name="Leigh N.D."/>
            <person name="Simon A."/>
            <person name="Yun M.H."/>
        </authorList>
    </citation>
    <scope>NUCLEOTIDE SEQUENCE</scope>
    <source>
        <strain evidence="2">20211129_DDA</strain>
        <tissue evidence="2">Liver</tissue>
    </source>
</reference>
<sequence>MGNGKERQAKEGEDRGTENKEKEQTGDGEAAVCGGGLQDEDERRLKEIEHRKETESRRIQSIEEGEDTQKPATF</sequence>
<evidence type="ECO:0000313" key="3">
    <source>
        <dbReference type="Proteomes" id="UP001066276"/>
    </source>
</evidence>
<accession>A0AAV7P8Y8</accession>
<organism evidence="2 3">
    <name type="scientific">Pleurodeles waltl</name>
    <name type="common">Iberian ribbed newt</name>
    <dbReference type="NCBI Taxonomy" id="8319"/>
    <lineage>
        <taxon>Eukaryota</taxon>
        <taxon>Metazoa</taxon>
        <taxon>Chordata</taxon>
        <taxon>Craniata</taxon>
        <taxon>Vertebrata</taxon>
        <taxon>Euteleostomi</taxon>
        <taxon>Amphibia</taxon>
        <taxon>Batrachia</taxon>
        <taxon>Caudata</taxon>
        <taxon>Salamandroidea</taxon>
        <taxon>Salamandridae</taxon>
        <taxon>Pleurodelinae</taxon>
        <taxon>Pleurodeles</taxon>
    </lineage>
</organism>
<dbReference type="AlphaFoldDB" id="A0AAV7P8Y8"/>
<name>A0AAV7P8Y8_PLEWA</name>
<gene>
    <name evidence="2" type="ORF">NDU88_002675</name>
</gene>
<comment type="caution">
    <text evidence="2">The sequence shown here is derived from an EMBL/GenBank/DDBJ whole genome shotgun (WGS) entry which is preliminary data.</text>
</comment>
<dbReference type="EMBL" id="JANPWB010000011">
    <property type="protein sequence ID" value="KAJ1124214.1"/>
    <property type="molecule type" value="Genomic_DNA"/>
</dbReference>
<keyword evidence="3" id="KW-1185">Reference proteome</keyword>
<evidence type="ECO:0000256" key="1">
    <source>
        <dbReference type="SAM" id="MobiDB-lite"/>
    </source>
</evidence>
<protein>
    <submittedName>
        <fullName evidence="2">Uncharacterized protein</fullName>
    </submittedName>
</protein>
<evidence type="ECO:0000313" key="2">
    <source>
        <dbReference type="EMBL" id="KAJ1124214.1"/>
    </source>
</evidence>
<dbReference type="Proteomes" id="UP001066276">
    <property type="component" value="Chromosome 7"/>
</dbReference>
<proteinExistence type="predicted"/>